<dbReference type="InterPro" id="IPR011990">
    <property type="entry name" value="TPR-like_helical_dom_sf"/>
</dbReference>
<gene>
    <name evidence="2" type="ORF">J057_09626</name>
</gene>
<keyword evidence="1" id="KW-0472">Membrane</keyword>
<keyword evidence="3" id="KW-1185">Reference proteome</keyword>
<accession>N6WX03</accession>
<evidence type="ECO:0000256" key="1">
    <source>
        <dbReference type="SAM" id="Phobius"/>
    </source>
</evidence>
<dbReference type="PATRIC" id="fig|626887.3.peg.1932"/>
<dbReference type="eggNOG" id="COG1413">
    <property type="taxonomic scope" value="Bacteria"/>
</dbReference>
<dbReference type="SUPFAM" id="SSF48452">
    <property type="entry name" value="TPR-like"/>
    <property type="match status" value="1"/>
</dbReference>
<dbReference type="OrthoDB" id="5393896at2"/>
<reference evidence="2 3" key="1">
    <citation type="journal article" date="2013" name="Genome Announc.">
        <title>Genome Sequence of the Polycyclic Aromatic Hydrocarbon-Degrading Bacterium Strain Marinobacter nanhaiticus D15-8WT.</title>
        <authorList>
            <person name="Cui Z."/>
            <person name="Gao W."/>
            <person name="Li Q."/>
            <person name="Xu G."/>
            <person name="Zheng L."/>
        </authorList>
    </citation>
    <scope>NUCLEOTIDE SEQUENCE [LARGE SCALE GENOMIC DNA]</scope>
    <source>
        <strain evidence="2 3">D15-8W</strain>
    </source>
</reference>
<dbReference type="SUPFAM" id="SSF48371">
    <property type="entry name" value="ARM repeat"/>
    <property type="match status" value="1"/>
</dbReference>
<organism evidence="2 3">
    <name type="scientific">Marinobacter nanhaiticus D15-8W</name>
    <dbReference type="NCBI Taxonomy" id="626887"/>
    <lineage>
        <taxon>Bacteria</taxon>
        <taxon>Pseudomonadati</taxon>
        <taxon>Pseudomonadota</taxon>
        <taxon>Gammaproteobacteria</taxon>
        <taxon>Pseudomonadales</taxon>
        <taxon>Marinobacteraceae</taxon>
        <taxon>Marinobacter</taxon>
    </lineage>
</organism>
<dbReference type="Proteomes" id="UP000013165">
    <property type="component" value="Unassembled WGS sequence"/>
</dbReference>
<dbReference type="STRING" id="626887.J057_09626"/>
<dbReference type="Gene3D" id="1.25.40.10">
    <property type="entry name" value="Tetratricopeptide repeat domain"/>
    <property type="match status" value="1"/>
</dbReference>
<dbReference type="EMBL" id="APLQ01000011">
    <property type="protein sequence ID" value="ENO15602.1"/>
    <property type="molecule type" value="Genomic_DNA"/>
</dbReference>
<proteinExistence type="predicted"/>
<dbReference type="HOGENOM" id="CLU_061179_0_0_6"/>
<keyword evidence="1" id="KW-0812">Transmembrane</keyword>
<dbReference type="RefSeq" id="WP_004579898.1">
    <property type="nucleotide sequence ID" value="NZ_AP028878.1"/>
</dbReference>
<dbReference type="InterPro" id="IPR016024">
    <property type="entry name" value="ARM-type_fold"/>
</dbReference>
<keyword evidence="1" id="KW-1133">Transmembrane helix</keyword>
<sequence length="328" mass="36922">MGGNWLIVQAVALETAAIVGLMSPLPGEAQLLAYLAGHALACALLSLVLLRLLPKRYRDSPRRAALFLFSLQFGIPFIGSIGVAVGVLLALYLPRSEREVPWQEIAIPELPYRPIDMGLQMVYSQGGLRQILREAGDPDKRLKALLATRQMQDRDAVEILREALTDKVDDVRLLAYSMLEQKEKTLTHRANRLQQSLTEASEEQTMPLQRRLAQIWWEMGYLGLAQGGLRIHYLKNAEDMLQRLVARRPQHNDWRLLGRVELELGNMDAARDAFTAALENGAPEDLIRPYLAEVAFHERNFEQVRTELAACSPSTQNPGIRSLVEAWL</sequence>
<evidence type="ECO:0000313" key="2">
    <source>
        <dbReference type="EMBL" id="ENO15602.1"/>
    </source>
</evidence>
<name>N6WX03_9GAMM</name>
<feature type="transmembrane region" description="Helical" evidence="1">
    <location>
        <begin position="31"/>
        <end position="53"/>
    </location>
</feature>
<dbReference type="AlphaFoldDB" id="N6WX03"/>
<comment type="caution">
    <text evidence="2">The sequence shown here is derived from an EMBL/GenBank/DDBJ whole genome shotgun (WGS) entry which is preliminary data.</text>
</comment>
<evidence type="ECO:0000313" key="3">
    <source>
        <dbReference type="Proteomes" id="UP000013165"/>
    </source>
</evidence>
<protein>
    <submittedName>
        <fullName evidence="2">Polysaccharide biosynthesis protein</fullName>
    </submittedName>
</protein>
<feature type="transmembrane region" description="Helical" evidence="1">
    <location>
        <begin position="65"/>
        <end position="93"/>
    </location>
</feature>